<dbReference type="GO" id="GO:0005856">
    <property type="term" value="C:cytoskeleton"/>
    <property type="evidence" value="ECO:0007669"/>
    <property type="project" value="UniProtKB-ARBA"/>
</dbReference>
<feature type="region of interest" description="Disordered" evidence="3">
    <location>
        <begin position="524"/>
        <end position="561"/>
    </location>
</feature>
<name>A0A812CWN6_ACAPH</name>
<dbReference type="Pfam" id="PF13863">
    <property type="entry name" value="DUF4200"/>
    <property type="match status" value="1"/>
</dbReference>
<feature type="coiled-coil region" evidence="2">
    <location>
        <begin position="489"/>
        <end position="516"/>
    </location>
</feature>
<dbReference type="PANTHER" id="PTHR21683:SF3">
    <property type="entry name" value="CILIA AND FLAGELLA ASSOCIATED PROTEIN 100"/>
    <property type="match status" value="1"/>
</dbReference>
<feature type="compositionally biased region" description="Basic and acidic residues" evidence="3">
    <location>
        <begin position="524"/>
        <end position="534"/>
    </location>
</feature>
<feature type="domain" description="DUF4200" evidence="4">
    <location>
        <begin position="149"/>
        <end position="267"/>
    </location>
</feature>
<dbReference type="PANTHER" id="PTHR21683">
    <property type="entry name" value="COILED-COIL DOMAIN-CONTAINING PROTEIN 42 LIKE-2-LIKE-RELATED"/>
    <property type="match status" value="1"/>
</dbReference>
<evidence type="ECO:0000313" key="6">
    <source>
        <dbReference type="Proteomes" id="UP000597762"/>
    </source>
</evidence>
<evidence type="ECO:0000256" key="1">
    <source>
        <dbReference type="ARBA" id="ARBA00023054"/>
    </source>
</evidence>
<accession>A0A812CWN6</accession>
<dbReference type="Proteomes" id="UP000597762">
    <property type="component" value="Unassembled WGS sequence"/>
</dbReference>
<evidence type="ECO:0000259" key="4">
    <source>
        <dbReference type="Pfam" id="PF13863"/>
    </source>
</evidence>
<dbReference type="InterPro" id="IPR025252">
    <property type="entry name" value="DUF4200"/>
</dbReference>
<reference evidence="5" key="1">
    <citation type="submission" date="2021-01" db="EMBL/GenBank/DDBJ databases">
        <authorList>
            <person name="Li R."/>
            <person name="Bekaert M."/>
        </authorList>
    </citation>
    <scope>NUCLEOTIDE SEQUENCE</scope>
    <source>
        <strain evidence="5">Farmed</strain>
    </source>
</reference>
<dbReference type="InterPro" id="IPR051147">
    <property type="entry name" value="CFAP_domain-containing"/>
</dbReference>
<evidence type="ECO:0000256" key="2">
    <source>
        <dbReference type="SAM" id="Coils"/>
    </source>
</evidence>
<organism evidence="5 6">
    <name type="scientific">Acanthosepion pharaonis</name>
    <name type="common">Pharaoh cuttlefish</name>
    <name type="synonym">Sepia pharaonis</name>
    <dbReference type="NCBI Taxonomy" id="158019"/>
    <lineage>
        <taxon>Eukaryota</taxon>
        <taxon>Metazoa</taxon>
        <taxon>Spiralia</taxon>
        <taxon>Lophotrochozoa</taxon>
        <taxon>Mollusca</taxon>
        <taxon>Cephalopoda</taxon>
        <taxon>Coleoidea</taxon>
        <taxon>Decapodiformes</taxon>
        <taxon>Sepiida</taxon>
        <taxon>Sepiina</taxon>
        <taxon>Sepiidae</taxon>
        <taxon>Acanthosepion</taxon>
    </lineage>
</organism>
<evidence type="ECO:0000256" key="3">
    <source>
        <dbReference type="SAM" id="MobiDB-lite"/>
    </source>
</evidence>
<evidence type="ECO:0000313" key="5">
    <source>
        <dbReference type="EMBL" id="CAE1280430.1"/>
    </source>
</evidence>
<sequence length="573" mass="67243">MKPKESAEMMTLVDENPPTNKQLELVKQKQDDKKLTQRGQDKSSAQVHFATKTMNYAKNPYKMPSDTDIFELREKERIAKKVERAEQRKLKAHEKTTYTQKIKNRTRTISKIEITDEEEDKLPAVEDDPTRTAAIIHDRKIGKETLNDYITKKREMFRVQYAIGVMHAEMKKLDEIAQAEERKLEMAEQYLEEDASTFDEFLKENDKNSVEAVKIAEQETKEKLEKVAEIKKINTTIMSLRSDISKSEDTLKEYKLYKNFLESISPKEWKEKLSKKRKERRIKKEQEKRTSSRPSSFKLRLMGKTPTKEESKMSTVVRKSTGTESIISSLDGFTSDSDEELELYFTEPQQVLDIFSELEEQNLSLIQNSQETEVVLEEVQQAFRENKLKMETESKLLQEQINKVKAKIMQEQEKSNELETKVKMFSSTGDALMEDQQALLTELKKKVEQVYRGIIGSNEANIDTLQMLNNIENRLEELFDLVESLPPDKVEAAKKAKEKERRLKMKEEKLKLLREHQEERIRKSLERAKAEPKKITGKKLMFRSEPPRMKKKQDKKLDHTTREEEELAYFFSV</sequence>
<dbReference type="EMBL" id="CAHIKZ030002065">
    <property type="protein sequence ID" value="CAE1280430.1"/>
    <property type="molecule type" value="Genomic_DNA"/>
</dbReference>
<feature type="coiled-coil region" evidence="2">
    <location>
        <begin position="387"/>
        <end position="421"/>
    </location>
</feature>
<keyword evidence="6" id="KW-1185">Reference proteome</keyword>
<feature type="region of interest" description="Disordered" evidence="3">
    <location>
        <begin position="275"/>
        <end position="318"/>
    </location>
</feature>
<feature type="region of interest" description="Disordered" evidence="3">
    <location>
        <begin position="1"/>
        <end position="46"/>
    </location>
</feature>
<comment type="caution">
    <text evidence="5">The sequence shown here is derived from an EMBL/GenBank/DDBJ whole genome shotgun (WGS) entry which is preliminary data.</text>
</comment>
<feature type="compositionally biased region" description="Basic and acidic residues" evidence="3">
    <location>
        <begin position="24"/>
        <end position="41"/>
    </location>
</feature>
<dbReference type="AlphaFoldDB" id="A0A812CWN6"/>
<keyword evidence="1 2" id="KW-0175">Coiled coil</keyword>
<gene>
    <name evidence="5" type="ORF">SPHA_42313</name>
</gene>
<dbReference type="OrthoDB" id="10264063at2759"/>
<protein>
    <recommendedName>
        <fullName evidence="4">DUF4200 domain-containing protein</fullName>
    </recommendedName>
</protein>
<proteinExistence type="predicted"/>